<dbReference type="SUPFAM" id="SSF49785">
    <property type="entry name" value="Galactose-binding domain-like"/>
    <property type="match status" value="1"/>
</dbReference>
<dbReference type="AlphaFoldDB" id="A0A6I4II36"/>
<name>A0A6I4II36_9FLAO</name>
<evidence type="ECO:0000313" key="3">
    <source>
        <dbReference type="EMBL" id="MVO09345.1"/>
    </source>
</evidence>
<keyword evidence="4" id="KW-1185">Reference proteome</keyword>
<sequence>MKKITLLIILLGISIGYSQSFPLDFSDPLDLMTGYDGCNVTIVDDAGDMVAQVVGGGQLYDTAQLDLAQNLNLADDANNTITFRIKPAAGTTSGNHLLKFEGGVGGPATVELPFTTSGTTWQTISLDFGSGLGNYSKVVFFTDFNNYETDTYWVDDFAGGTNVAPPPPLPTPSGPAPVPTADPSTVVSMYSESYPNTYQYSFGTGSDVDLDSGTGVNNALKLNFAVAGFGAGYTETDVTSAQFVHFDYWTSDATTFGLYLISNSPVMEYVYRLPEQEAIVLNTWKSVTIPMSYFTNLGFNPTTWFQYKFDVVAATAGTVYFDNIYFTSAALDADNFDVQNLQMYPNPATTALNFKSNETIHQIKVLNQLGQVILVNTINDNQFSINVDGLQKGQYFVTLQSDNNLITKIFIKN</sequence>
<accession>A0A6I4II36</accession>
<comment type="caution">
    <text evidence="3">The sequence shown here is derived from an EMBL/GenBank/DDBJ whole genome shotgun (WGS) entry which is preliminary data.</text>
</comment>
<gene>
    <name evidence="3" type="ORF">GOQ30_09265</name>
</gene>
<dbReference type="Pfam" id="PF18962">
    <property type="entry name" value="Por_Secre_tail"/>
    <property type="match status" value="1"/>
</dbReference>
<evidence type="ECO:0000259" key="2">
    <source>
        <dbReference type="Pfam" id="PF18962"/>
    </source>
</evidence>
<dbReference type="Gene3D" id="2.60.120.260">
    <property type="entry name" value="Galactose-binding domain-like"/>
    <property type="match status" value="1"/>
</dbReference>
<dbReference type="InterPro" id="IPR008979">
    <property type="entry name" value="Galactose-bd-like_sf"/>
</dbReference>
<protein>
    <submittedName>
        <fullName evidence="3">T9SS type A sorting domain-containing protein</fullName>
    </submittedName>
</protein>
<dbReference type="Proteomes" id="UP000431264">
    <property type="component" value="Unassembled WGS sequence"/>
</dbReference>
<dbReference type="InterPro" id="IPR026444">
    <property type="entry name" value="Secre_tail"/>
</dbReference>
<dbReference type="NCBIfam" id="TIGR04183">
    <property type="entry name" value="Por_Secre_tail"/>
    <property type="match status" value="1"/>
</dbReference>
<feature type="domain" description="Secretion system C-terminal sorting" evidence="2">
    <location>
        <begin position="343"/>
        <end position="411"/>
    </location>
</feature>
<dbReference type="Gene3D" id="2.60.120.430">
    <property type="entry name" value="Galactose-binding lectin"/>
    <property type="match status" value="1"/>
</dbReference>
<dbReference type="OrthoDB" id="5381604at2"/>
<reference evidence="4" key="1">
    <citation type="submission" date="2019-05" db="EMBL/GenBank/DDBJ databases">
        <title>Flavobacterium profundi sp. nov., isolated from a deep-sea seamount.</title>
        <authorList>
            <person name="Zhang D.-C."/>
        </authorList>
    </citation>
    <scope>NUCLEOTIDE SEQUENCE [LARGE SCALE GENOMIC DNA]</scope>
    <source>
        <strain evidence="4">TP390</strain>
    </source>
</reference>
<proteinExistence type="predicted"/>
<evidence type="ECO:0000256" key="1">
    <source>
        <dbReference type="ARBA" id="ARBA00022729"/>
    </source>
</evidence>
<keyword evidence="1" id="KW-0732">Signal</keyword>
<organism evidence="3 4">
    <name type="scientific">Flavobacterium profundi</name>
    <dbReference type="NCBI Taxonomy" id="1774945"/>
    <lineage>
        <taxon>Bacteria</taxon>
        <taxon>Pseudomonadati</taxon>
        <taxon>Bacteroidota</taxon>
        <taxon>Flavobacteriia</taxon>
        <taxon>Flavobacteriales</taxon>
        <taxon>Flavobacteriaceae</taxon>
        <taxon>Flavobacterium</taxon>
    </lineage>
</organism>
<dbReference type="RefSeq" id="WP_140997730.1">
    <property type="nucleotide sequence ID" value="NZ_VDCZ01000006.1"/>
</dbReference>
<evidence type="ECO:0000313" key="4">
    <source>
        <dbReference type="Proteomes" id="UP000431264"/>
    </source>
</evidence>
<dbReference type="EMBL" id="WQLW01000006">
    <property type="protein sequence ID" value="MVO09345.1"/>
    <property type="molecule type" value="Genomic_DNA"/>
</dbReference>